<evidence type="ECO:0000256" key="2">
    <source>
        <dbReference type="ARBA" id="ARBA00008766"/>
    </source>
</evidence>
<dbReference type="SUPFAM" id="SSF55920">
    <property type="entry name" value="Creatinase/aminopeptidase"/>
    <property type="match status" value="1"/>
</dbReference>
<sequence>MSTVTQQRLPTRQNVSKVLKNFEVKEGLVYLCGQVVAERDDTDVEQPFRQESNFFYVTGCEQPDFHVVIDIATKKVDLYSPNLDPEHVMWMGLPDTLETLVNKYDVDDALYVDKLNQRLAEASIVYTLPITKTNKIDTNSIKLCNAEQSKQLHTAFAKARSIKADWEVEIIRKANEISSIAHAKLMKASKVGTTEAQLHALFLYESYSRGAFFQAYYPIVGVGMNAATLHYNKNNAPLRTETDLVLVDAGCEVDCYASDITRCFPVGGKFSPEARVIYSIVLKMQKACLAACKAGVAWEEIHNIASRVACDGLLECGILVGDKEEIMANYVVAAFFPHGIGHMLGLDVHDLGGYMEGVERIDAPGIRNLRMRRDLEEGFVVTVEPGVYFCDFLIDPVLNDSKTGKYINKEVMNKYKSVGGVRIEDNILITKDGHVNLTTVPKEIDEIEALIAAN</sequence>
<keyword evidence="9" id="KW-1185">Reference proteome</keyword>
<keyword evidence="5" id="KW-0464">Manganese</keyword>
<dbReference type="EMBL" id="JAEPRC010000079">
    <property type="protein sequence ID" value="KAG2210653.1"/>
    <property type="molecule type" value="Genomic_DNA"/>
</dbReference>
<evidence type="ECO:0000313" key="8">
    <source>
        <dbReference type="EMBL" id="KAG2210653.1"/>
    </source>
</evidence>
<dbReference type="Pfam" id="PF00557">
    <property type="entry name" value="Peptidase_M24"/>
    <property type="match status" value="1"/>
</dbReference>
<dbReference type="Gene3D" id="3.90.230.10">
    <property type="entry name" value="Creatinase/methionine aminopeptidase superfamily"/>
    <property type="match status" value="1"/>
</dbReference>
<dbReference type="InterPro" id="IPR000994">
    <property type="entry name" value="Pept_M24"/>
</dbReference>
<dbReference type="PANTHER" id="PTHR43226">
    <property type="entry name" value="XAA-PRO AMINOPEPTIDASE 3"/>
    <property type="match status" value="1"/>
</dbReference>
<accession>A0A8H7VBQ8</accession>
<name>A0A8H7VBQ8_9FUNG</name>
<dbReference type="FunFam" id="3.90.230.10:FF:000002">
    <property type="entry name" value="Xaa-Pro aminopeptidase 3"/>
    <property type="match status" value="1"/>
</dbReference>
<dbReference type="SMART" id="SM01011">
    <property type="entry name" value="AMP_N"/>
    <property type="match status" value="1"/>
</dbReference>
<evidence type="ECO:0000256" key="6">
    <source>
        <dbReference type="RuleBase" id="RU000590"/>
    </source>
</evidence>
<keyword evidence="3 6" id="KW-0479">Metal-binding</keyword>
<dbReference type="OrthoDB" id="10261878at2759"/>
<evidence type="ECO:0000256" key="5">
    <source>
        <dbReference type="ARBA" id="ARBA00023211"/>
    </source>
</evidence>
<dbReference type="InterPro" id="IPR036005">
    <property type="entry name" value="Creatinase/aminopeptidase-like"/>
</dbReference>
<dbReference type="Pfam" id="PF05195">
    <property type="entry name" value="AMP_N"/>
    <property type="match status" value="1"/>
</dbReference>
<dbReference type="InterPro" id="IPR029149">
    <property type="entry name" value="Creatin/AminoP/Spt16_N"/>
</dbReference>
<dbReference type="GO" id="GO:0070006">
    <property type="term" value="F:metalloaminopeptidase activity"/>
    <property type="evidence" value="ECO:0007669"/>
    <property type="project" value="InterPro"/>
</dbReference>
<dbReference type="AlphaFoldDB" id="A0A8H7VBQ8"/>
<dbReference type="PROSITE" id="PS00491">
    <property type="entry name" value="PROLINE_PEPTIDASE"/>
    <property type="match status" value="1"/>
</dbReference>
<dbReference type="GO" id="GO:0006508">
    <property type="term" value="P:proteolysis"/>
    <property type="evidence" value="ECO:0007669"/>
    <property type="project" value="TreeGrafter"/>
</dbReference>
<dbReference type="CDD" id="cd01087">
    <property type="entry name" value="Prolidase"/>
    <property type="match status" value="1"/>
</dbReference>
<evidence type="ECO:0000313" key="9">
    <source>
        <dbReference type="Proteomes" id="UP000650833"/>
    </source>
</evidence>
<dbReference type="SUPFAM" id="SSF53092">
    <property type="entry name" value="Creatinase/prolidase N-terminal domain"/>
    <property type="match status" value="1"/>
</dbReference>
<proteinExistence type="inferred from homology"/>
<dbReference type="PANTHER" id="PTHR43226:SF1">
    <property type="entry name" value="XAA-PRO DIPEPTIDASE"/>
    <property type="match status" value="1"/>
</dbReference>
<organism evidence="8 9">
    <name type="scientific">Mucor plumbeus</name>
    <dbReference type="NCBI Taxonomy" id="97098"/>
    <lineage>
        <taxon>Eukaryota</taxon>
        <taxon>Fungi</taxon>
        <taxon>Fungi incertae sedis</taxon>
        <taxon>Mucoromycota</taxon>
        <taxon>Mucoromycotina</taxon>
        <taxon>Mucoromycetes</taxon>
        <taxon>Mucorales</taxon>
        <taxon>Mucorineae</taxon>
        <taxon>Mucoraceae</taxon>
        <taxon>Mucor</taxon>
    </lineage>
</organism>
<evidence type="ECO:0000259" key="7">
    <source>
        <dbReference type="SMART" id="SM01011"/>
    </source>
</evidence>
<dbReference type="InterPro" id="IPR052433">
    <property type="entry name" value="X-Pro_dipept-like"/>
</dbReference>
<reference evidence="8" key="1">
    <citation type="submission" date="2020-12" db="EMBL/GenBank/DDBJ databases">
        <title>Metabolic potential, ecology and presence of endohyphal bacteria is reflected in genomic diversity of Mucoromycotina.</title>
        <authorList>
            <person name="Muszewska A."/>
            <person name="Okrasinska A."/>
            <person name="Steczkiewicz K."/>
            <person name="Drgas O."/>
            <person name="Orlowska M."/>
            <person name="Perlinska-Lenart U."/>
            <person name="Aleksandrzak-Piekarczyk T."/>
            <person name="Szatraj K."/>
            <person name="Zielenkiewicz U."/>
            <person name="Pilsyk S."/>
            <person name="Malc E."/>
            <person name="Mieczkowski P."/>
            <person name="Kruszewska J.S."/>
            <person name="Biernat P."/>
            <person name="Pawlowska J."/>
        </authorList>
    </citation>
    <scope>NUCLEOTIDE SEQUENCE</scope>
    <source>
        <strain evidence="8">CBS 226.32</strain>
    </source>
</reference>
<protein>
    <recommendedName>
        <fullName evidence="7">Aminopeptidase P N-terminal domain-containing protein</fullName>
    </recommendedName>
</protein>
<dbReference type="GO" id="GO:0030145">
    <property type="term" value="F:manganese ion binding"/>
    <property type="evidence" value="ECO:0007669"/>
    <property type="project" value="InterPro"/>
</dbReference>
<dbReference type="InterPro" id="IPR001131">
    <property type="entry name" value="Peptidase_M24B_aminopep-P_CS"/>
</dbReference>
<comment type="similarity">
    <text evidence="2 6">Belongs to the peptidase M24B family.</text>
</comment>
<feature type="domain" description="Aminopeptidase P N-terminal" evidence="7">
    <location>
        <begin position="6"/>
        <end position="137"/>
    </location>
</feature>
<dbReference type="Proteomes" id="UP000650833">
    <property type="component" value="Unassembled WGS sequence"/>
</dbReference>
<evidence type="ECO:0000256" key="1">
    <source>
        <dbReference type="ARBA" id="ARBA00001936"/>
    </source>
</evidence>
<evidence type="ECO:0000256" key="3">
    <source>
        <dbReference type="ARBA" id="ARBA00022723"/>
    </source>
</evidence>
<dbReference type="InterPro" id="IPR007865">
    <property type="entry name" value="Aminopep_P_N"/>
</dbReference>
<dbReference type="Gene3D" id="3.40.350.10">
    <property type="entry name" value="Creatinase/prolidase N-terminal domain"/>
    <property type="match status" value="1"/>
</dbReference>
<comment type="caution">
    <text evidence="8">The sequence shown here is derived from an EMBL/GenBank/DDBJ whole genome shotgun (WGS) entry which is preliminary data.</text>
</comment>
<gene>
    <name evidence="8" type="ORF">INT46_011553</name>
</gene>
<comment type="cofactor">
    <cofactor evidence="1">
        <name>Mn(2+)</name>
        <dbReference type="ChEBI" id="CHEBI:29035"/>
    </cofactor>
</comment>
<keyword evidence="4" id="KW-0378">Hydrolase</keyword>
<evidence type="ECO:0000256" key="4">
    <source>
        <dbReference type="ARBA" id="ARBA00022801"/>
    </source>
</evidence>